<evidence type="ECO:0000313" key="2">
    <source>
        <dbReference type="Proteomes" id="UP000325440"/>
    </source>
</evidence>
<dbReference type="InterPro" id="IPR012337">
    <property type="entry name" value="RNaseH-like_sf"/>
</dbReference>
<dbReference type="PANTHER" id="PTHR47501">
    <property type="entry name" value="TRANSPOSASE-RELATED"/>
    <property type="match status" value="1"/>
</dbReference>
<organism evidence="1 2">
    <name type="scientific">Cinara cedri</name>
    <dbReference type="NCBI Taxonomy" id="506608"/>
    <lineage>
        <taxon>Eukaryota</taxon>
        <taxon>Metazoa</taxon>
        <taxon>Ecdysozoa</taxon>
        <taxon>Arthropoda</taxon>
        <taxon>Hexapoda</taxon>
        <taxon>Insecta</taxon>
        <taxon>Pterygota</taxon>
        <taxon>Neoptera</taxon>
        <taxon>Paraneoptera</taxon>
        <taxon>Hemiptera</taxon>
        <taxon>Sternorrhyncha</taxon>
        <taxon>Aphidomorpha</taxon>
        <taxon>Aphidoidea</taxon>
        <taxon>Aphididae</taxon>
        <taxon>Lachninae</taxon>
        <taxon>Cinara</taxon>
    </lineage>
</organism>
<dbReference type="EMBL" id="CABPRJ010000498">
    <property type="protein sequence ID" value="VVC29757.1"/>
    <property type="molecule type" value="Genomic_DNA"/>
</dbReference>
<keyword evidence="2" id="KW-1185">Reference proteome</keyword>
<dbReference type="SUPFAM" id="SSF53098">
    <property type="entry name" value="Ribonuclease H-like"/>
    <property type="match status" value="1"/>
</dbReference>
<name>A0A5E4MED3_9HEMI</name>
<dbReference type="AlphaFoldDB" id="A0A5E4MED3"/>
<dbReference type="OrthoDB" id="6587994at2759"/>
<protein>
    <submittedName>
        <fullName evidence="1">Ribonuclease H-like domain</fullName>
    </submittedName>
</protein>
<dbReference type="PANTHER" id="PTHR47501:SF5">
    <property type="entry name" value="HAT C-TERMINAL DIMERISATION DOMAIN-CONTAINING PROTEIN"/>
    <property type="match status" value="1"/>
</dbReference>
<sequence>MDDSSVSTMNDSNIHVVDTVYRDQSEPIPSTSYDVQLFEGQSQICAQVDLQPSKPIPLSTTRILDGTFFKLISFDSKNVIASCVVCLPKNVNIKGSVFSSSNFKTHLKRVHDRSVLYEYENYIVNPRKSRKGKMITSHDTNYKRKKKNYTQEQFDEDIINYIIHAVAPFSTLKNPFFEEIFIKSGILDNNRLTLMSPQSLTRKIESNFNTYVEKIKSSLEKVNYLCTTADVWSAQRKSFMCVTVHWIDEDSLERKTASLACRRFRGALSQDKFANILHGVYYKYNLNAAKIIATVIDSNSNMVKAFKVFGGNMSYFEELSCSKETDENDSDLTVTSFQEYSGNLENEPYVILSGHTRCCAHTLSLCLTIDITKTIQLSPHLYEIHTQVMQKCNILWNAASQPKSADVILSVLGHTLSRPDEARWNSLFDWLSQINKIKEKSSELNRALNLNHYSFTTYDHNYIEEFLSCVKPLLQALDIIQDDKSVFYGMIFPTLLCLQQKLMAINSENFTYCKLIRNSLLASLERRFSNILNLNTIEADNAAIAAFSHPKFKKKWLNYINISFHEKFLFLFKNKVSAIHTTTSGEDFEIEEDSSDFFYFGSMIQNGRADSTSAEIEVLKYFEDPRQCIESLNSYPTVKKVFLQYNTPVASSATVDRIFSFTAMSNLPNSNKLSDDLFEQKVILKSNLNNQLQYGK</sequence>
<proteinExistence type="predicted"/>
<dbReference type="Proteomes" id="UP000325440">
    <property type="component" value="Unassembled WGS sequence"/>
</dbReference>
<gene>
    <name evidence="1" type="ORF">CINCED_3A001756</name>
</gene>
<evidence type="ECO:0000313" key="1">
    <source>
        <dbReference type="EMBL" id="VVC29757.1"/>
    </source>
</evidence>
<accession>A0A5E4MED3</accession>
<reference evidence="1 2" key="1">
    <citation type="submission" date="2019-08" db="EMBL/GenBank/DDBJ databases">
        <authorList>
            <person name="Alioto T."/>
            <person name="Alioto T."/>
            <person name="Gomez Garrido J."/>
        </authorList>
    </citation>
    <scope>NUCLEOTIDE SEQUENCE [LARGE SCALE GENOMIC DNA]</scope>
</reference>